<sequence length="402" mass="44873">MNRFEYCQARLFENESFVAKDRNIKLYDGDEKVAISHLTNYEDGEVVLTSHRLLWGRNGEIARGGSCLALKLKYVLSVDEEEASSMLFGRKKRIILRLGSLASDKMPGPMDHSCSTFVKLSGRNGVEVAFVQALHSTLSARIWIVSDDGEQAQSSQSDASAAGPSADASRRQLRIGIVGIERNLAEKQKQTDANINMAFKDLGRLMAMAKDMVAITNVVSAKIRERQGEISEDETVRFKSYLLSLGIDDPVTRDGTRSNSEYFLKLSRQLCEMLLDPITEAGGMMSLADVYCRVNRARGLELLSPEDLLEACRLLTGPIKLREFPSGAIVLQLESHDDALISQRTLELVEQNVSMSPDELARLECISLLLARERLLTAEGFGQLCRDESVEGLRFYRNKFIH</sequence>
<keyword evidence="9" id="KW-1185">Reference proteome</keyword>
<dbReference type="InterPro" id="IPR036390">
    <property type="entry name" value="WH_DNA-bd_sf"/>
</dbReference>
<dbReference type="InterPro" id="IPR011993">
    <property type="entry name" value="PH-like_dom_sf"/>
</dbReference>
<dbReference type="InterPro" id="IPR036388">
    <property type="entry name" value="WH-like_DNA-bd_sf"/>
</dbReference>
<dbReference type="Proteomes" id="UP000075840">
    <property type="component" value="Unassembled WGS sequence"/>
</dbReference>
<dbReference type="GO" id="GO:0000814">
    <property type="term" value="C:ESCRT II complex"/>
    <property type="evidence" value="ECO:0007669"/>
    <property type="project" value="UniProtKB-UniRule"/>
</dbReference>
<dbReference type="VEuPathDB" id="VectorBase:AARA006009"/>
<dbReference type="EMBL" id="APCN01005306">
    <property type="status" value="NOT_ANNOTATED_CDS"/>
    <property type="molecule type" value="Genomic_DNA"/>
</dbReference>
<dbReference type="Pfam" id="PF04157">
    <property type="entry name" value="EAP30"/>
    <property type="match status" value="1"/>
</dbReference>
<dbReference type="InterPro" id="IPR021648">
    <property type="entry name" value="GLUE_dom"/>
</dbReference>
<keyword evidence="3 7" id="KW-0813">Transport</keyword>
<dbReference type="InterPro" id="IPR037855">
    <property type="entry name" value="Vps36"/>
</dbReference>
<evidence type="ECO:0000256" key="1">
    <source>
        <dbReference type="ARBA" id="ARBA00009697"/>
    </source>
</evidence>
<comment type="subunit">
    <text evidence="7">Component of the endosomal sorting complex required for transport II (ESCRT-II).</text>
</comment>
<dbReference type="EnsemblMetazoa" id="AARA006009-RA">
    <property type="protein sequence ID" value="AARA006009-PA"/>
    <property type="gene ID" value="AARA006009"/>
</dbReference>
<keyword evidence="7" id="KW-0967">Endosome</keyword>
<protein>
    <recommendedName>
        <fullName evidence="2 7">Vacuolar protein-sorting-associated protein 36</fullName>
    </recommendedName>
    <alternativeName>
        <fullName evidence="6 7">ESCRT-II complex subunit VPS36</fullName>
    </alternativeName>
</protein>
<comment type="similarity">
    <text evidence="1 7">Belongs to the VPS36 family.</text>
</comment>
<evidence type="ECO:0000256" key="4">
    <source>
        <dbReference type="ARBA" id="ARBA00022490"/>
    </source>
</evidence>
<organism evidence="8 9">
    <name type="scientific">Anopheles arabiensis</name>
    <name type="common">Mosquito</name>
    <dbReference type="NCBI Taxonomy" id="7173"/>
    <lineage>
        <taxon>Eukaryota</taxon>
        <taxon>Metazoa</taxon>
        <taxon>Ecdysozoa</taxon>
        <taxon>Arthropoda</taxon>
        <taxon>Hexapoda</taxon>
        <taxon>Insecta</taxon>
        <taxon>Pterygota</taxon>
        <taxon>Neoptera</taxon>
        <taxon>Endopterygota</taxon>
        <taxon>Diptera</taxon>
        <taxon>Nematocera</taxon>
        <taxon>Culicoidea</taxon>
        <taxon>Culicidae</taxon>
        <taxon>Anophelinae</taxon>
        <taxon>Anopheles</taxon>
    </lineage>
</organism>
<evidence type="ECO:0000256" key="2">
    <source>
        <dbReference type="ARBA" id="ARBA00017953"/>
    </source>
</evidence>
<dbReference type="PANTHER" id="PTHR13128:SF12">
    <property type="entry name" value="VACUOLAR PROTEIN-SORTING-ASSOCIATED PROTEIN 36"/>
    <property type="match status" value="1"/>
</dbReference>
<name>A0A182HXI1_ANOAR</name>
<proteinExistence type="inferred from homology"/>
<comment type="subcellular location">
    <subcellularLocation>
        <location evidence="7">Cytoplasm</location>
    </subcellularLocation>
    <subcellularLocation>
        <location evidence="7">Endosome</location>
    </subcellularLocation>
</comment>
<dbReference type="SUPFAM" id="SSF46785">
    <property type="entry name" value="Winged helix' DNA-binding domain"/>
    <property type="match status" value="2"/>
</dbReference>
<dbReference type="Gene3D" id="1.10.10.10">
    <property type="entry name" value="Winged helix-like DNA-binding domain superfamily/Winged helix DNA-binding domain"/>
    <property type="match status" value="2"/>
</dbReference>
<dbReference type="FunFam" id="2.30.29.30:FF:000550">
    <property type="entry name" value="Vacuolar protein-sorting-associated protein 36"/>
    <property type="match status" value="1"/>
</dbReference>
<dbReference type="VEuPathDB" id="VectorBase:AARA21_003617"/>
<evidence type="ECO:0000313" key="8">
    <source>
        <dbReference type="EnsemblMetazoa" id="AARA006009-PA"/>
    </source>
</evidence>
<dbReference type="Pfam" id="PF11605">
    <property type="entry name" value="Vps36_ESCRT-II"/>
    <property type="match status" value="1"/>
</dbReference>
<dbReference type="GO" id="GO:0032266">
    <property type="term" value="F:phosphatidylinositol-3-phosphate binding"/>
    <property type="evidence" value="ECO:0007669"/>
    <property type="project" value="UniProtKB-UniRule"/>
</dbReference>
<evidence type="ECO:0000313" key="9">
    <source>
        <dbReference type="Proteomes" id="UP000075840"/>
    </source>
</evidence>
<dbReference type="FunFam" id="1.10.10.10:FF:000416">
    <property type="entry name" value="Vacuolar protein-sorting-associated protein 36"/>
    <property type="match status" value="1"/>
</dbReference>
<dbReference type="Gene3D" id="2.30.29.30">
    <property type="entry name" value="Pleckstrin-homology domain (PH domain)/Phosphotyrosine-binding domain (PTB)"/>
    <property type="match status" value="1"/>
</dbReference>
<evidence type="ECO:0000256" key="7">
    <source>
        <dbReference type="RuleBase" id="RU367095"/>
    </source>
</evidence>
<keyword evidence="4 7" id="KW-0963">Cytoplasm</keyword>
<keyword evidence="5 7" id="KW-0653">Protein transport</keyword>
<dbReference type="PROSITE" id="PS51495">
    <property type="entry name" value="GLUE"/>
    <property type="match status" value="1"/>
</dbReference>
<dbReference type="GO" id="GO:0031902">
    <property type="term" value="C:late endosome membrane"/>
    <property type="evidence" value="ECO:0007669"/>
    <property type="project" value="UniProtKB-UniRule"/>
</dbReference>
<dbReference type="Gene3D" id="6.10.140.260">
    <property type="match status" value="1"/>
</dbReference>
<dbReference type="PANTHER" id="PTHR13128">
    <property type="entry name" value="VACUOLAR PROTEIN-SORTING-ASSOCIATED PROTEIN 36"/>
    <property type="match status" value="1"/>
</dbReference>
<evidence type="ECO:0000256" key="5">
    <source>
        <dbReference type="ARBA" id="ARBA00022927"/>
    </source>
</evidence>
<dbReference type="GO" id="GO:0043328">
    <property type="term" value="P:protein transport to vacuole involved in ubiquitin-dependent protein catabolic process via the multivesicular body sorting pathway"/>
    <property type="evidence" value="ECO:0007669"/>
    <property type="project" value="UniProtKB-UniRule"/>
</dbReference>
<dbReference type="AlphaFoldDB" id="A0A182HXI1"/>
<comment type="function">
    <text evidence="7">Component of the ESCRT-II complex (endosomal sorting complex required for transport II), which is required for multivesicular body (MVB) formation and sorting of endosomal cargo proteins into MVBs.</text>
</comment>
<evidence type="ECO:0000256" key="3">
    <source>
        <dbReference type="ARBA" id="ARBA00022448"/>
    </source>
</evidence>
<dbReference type="FunFam" id="1.10.10.10:FF:000170">
    <property type="entry name" value="Vacuolar protein-sorting-associated protein 36"/>
    <property type="match status" value="1"/>
</dbReference>
<reference evidence="8" key="1">
    <citation type="submission" date="2022-08" db="UniProtKB">
        <authorList>
            <consortium name="EnsemblMetazoa"/>
        </authorList>
    </citation>
    <scope>IDENTIFICATION</scope>
    <source>
        <strain evidence="8">Dongola</strain>
    </source>
</reference>
<dbReference type="InterPro" id="IPR040608">
    <property type="entry name" value="Snf8/Vps36"/>
</dbReference>
<evidence type="ECO:0000256" key="6">
    <source>
        <dbReference type="ARBA" id="ARBA00030114"/>
    </source>
</evidence>
<dbReference type="SUPFAM" id="SSF50729">
    <property type="entry name" value="PH domain-like"/>
    <property type="match status" value="1"/>
</dbReference>
<accession>A0A182HXI1</accession>
<dbReference type="GO" id="GO:0043130">
    <property type="term" value="F:ubiquitin binding"/>
    <property type="evidence" value="ECO:0007669"/>
    <property type="project" value="UniProtKB-UniRule"/>
</dbReference>